<sequence>MGNGVLSILQFGLFTFLAAMGTNILIAVASHLHAAMIRHNAREEQIKDRIVRYSRIANGLQTRVEARKNAATGAASLLFGSQRQEKTLRARLRELEGAPHRFVRMVGAEVQPNRPYEFLVLNSSVAHQVKRGERHPFYDSSWARPCPVHVWAKGPEEAKAEFERVFPKAAGFKIVFAQALTADGKPGNPLVLEGDTVKVPVRAAMEGAG</sequence>
<keyword evidence="2" id="KW-1185">Reference proteome</keyword>
<dbReference type="AlphaFoldDB" id="A0A858RAA4"/>
<accession>A0A858RAA4</accession>
<organism evidence="1 2">
    <name type="scientific">Aerophototrophica crusticola</name>
    <dbReference type="NCBI Taxonomy" id="1709002"/>
    <lineage>
        <taxon>Bacteria</taxon>
        <taxon>Pseudomonadati</taxon>
        <taxon>Pseudomonadota</taxon>
        <taxon>Alphaproteobacteria</taxon>
        <taxon>Rhodospirillales</taxon>
        <taxon>Rhodospirillaceae</taxon>
        <taxon>Aerophototrophica</taxon>
    </lineage>
</organism>
<gene>
    <name evidence="1" type="ORF">HHL28_13225</name>
</gene>
<name>A0A858RAA4_9PROT</name>
<evidence type="ECO:0000313" key="1">
    <source>
        <dbReference type="EMBL" id="QJE73926.1"/>
    </source>
</evidence>
<dbReference type="KEGG" id="acru:HHL28_13225"/>
<dbReference type="Proteomes" id="UP000501891">
    <property type="component" value="Chromosome"/>
</dbReference>
<proteinExistence type="predicted"/>
<reference evidence="1" key="1">
    <citation type="submission" date="2020-04" db="EMBL/GenBank/DDBJ databases">
        <title>A desert anoxygenic phototrophic bacterium fixes CO2 using RubisCO under aerobic conditions.</title>
        <authorList>
            <person name="Tang K."/>
        </authorList>
    </citation>
    <scope>NUCLEOTIDE SEQUENCE [LARGE SCALE GENOMIC DNA]</scope>
    <source>
        <strain evidence="1">MIMtkB3</strain>
    </source>
</reference>
<protein>
    <submittedName>
        <fullName evidence="1">Uncharacterized protein</fullName>
    </submittedName>
</protein>
<dbReference type="EMBL" id="CP051775">
    <property type="protein sequence ID" value="QJE73926.1"/>
    <property type="molecule type" value="Genomic_DNA"/>
</dbReference>
<evidence type="ECO:0000313" key="2">
    <source>
        <dbReference type="Proteomes" id="UP000501891"/>
    </source>
</evidence>